<accession>A0A5C8CK49</accession>
<evidence type="ECO:0000259" key="2">
    <source>
        <dbReference type="Pfam" id="PF13539"/>
    </source>
</evidence>
<reference evidence="3 4" key="1">
    <citation type="journal article" date="1992" name="Lakartidningen">
        <title>[Penicillin V and not amoxicillin is the first choice preparation in acute otitis].</title>
        <authorList>
            <person name="Kamme C."/>
            <person name="Lundgren K."/>
            <person name="Prellner K."/>
        </authorList>
    </citation>
    <scope>NUCLEOTIDE SEQUENCE [LARGE SCALE GENOMIC DNA]</scope>
    <source>
        <strain evidence="3 4">W1</strain>
    </source>
</reference>
<organism evidence="3 4">
    <name type="scientific">Brachyspira aalborgi</name>
    <dbReference type="NCBI Taxonomy" id="29522"/>
    <lineage>
        <taxon>Bacteria</taxon>
        <taxon>Pseudomonadati</taxon>
        <taxon>Spirochaetota</taxon>
        <taxon>Spirochaetia</taxon>
        <taxon>Brachyspirales</taxon>
        <taxon>Brachyspiraceae</taxon>
        <taxon>Brachyspira</taxon>
    </lineage>
</organism>
<gene>
    <name evidence="3" type="ORF">EPJ80_10350</name>
</gene>
<feature type="transmembrane region" description="Helical" evidence="1">
    <location>
        <begin position="6"/>
        <end position="24"/>
    </location>
</feature>
<dbReference type="RefSeq" id="WP_147758900.1">
    <property type="nucleotide sequence ID" value="NZ_SAXT01000005.1"/>
</dbReference>
<proteinExistence type="predicted"/>
<sequence length="364" mass="42753">MAILKYILIIIAILLVFAFLSFIIKFTSKRLTIFASVIAITILSILSILIVYMNYTVNISSKIKVSAKEKELKEEKKRIRNNIIIRPGAVELISLHLSYSNRISVPTIKNRELGFYLDNTWFNWADGKLLKDEDMPNRDEYINFGFYSYSLDGLPKLPEASEEMTREFEDSFKRRINSRRTINDEFLNTLYDGNTSRNIFNNIMTMSVLGYRTQVHEFIQKPLSNANAEVFAVAQTNEEVKKFLSSLKTVSGYVWKMISKSSSKSYHSYGAAFDTLPRRNGGKQIYWAWTRVNNKNWYAVPYEDRWHPPEDVIKIFEKHGFIWGGKWNNYDTIHFEYRPELIIYNRIKDDENAIYDLIEKYGLY</sequence>
<dbReference type="SUPFAM" id="SSF55166">
    <property type="entry name" value="Hedgehog/DD-peptidase"/>
    <property type="match status" value="1"/>
</dbReference>
<evidence type="ECO:0000256" key="1">
    <source>
        <dbReference type="SAM" id="Phobius"/>
    </source>
</evidence>
<evidence type="ECO:0000313" key="3">
    <source>
        <dbReference type="EMBL" id="TXJ12082.1"/>
    </source>
</evidence>
<keyword evidence="1" id="KW-1133">Transmembrane helix</keyword>
<dbReference type="AlphaFoldDB" id="A0A5C8CK49"/>
<feature type="domain" description="Peptidase M15C" evidence="2">
    <location>
        <begin position="260"/>
        <end position="337"/>
    </location>
</feature>
<protein>
    <submittedName>
        <fullName evidence="3">M15 family peptidase</fullName>
    </submittedName>
</protein>
<keyword evidence="1" id="KW-0472">Membrane</keyword>
<dbReference type="InterPro" id="IPR009045">
    <property type="entry name" value="Zn_M74/Hedgehog-like"/>
</dbReference>
<dbReference type="Proteomes" id="UP000325116">
    <property type="component" value="Unassembled WGS sequence"/>
</dbReference>
<comment type="caution">
    <text evidence="3">The sequence shown here is derived from an EMBL/GenBank/DDBJ whole genome shotgun (WGS) entry which is preliminary data.</text>
</comment>
<dbReference type="GO" id="GO:0008233">
    <property type="term" value="F:peptidase activity"/>
    <property type="evidence" value="ECO:0007669"/>
    <property type="project" value="InterPro"/>
</dbReference>
<keyword evidence="1" id="KW-0812">Transmembrane</keyword>
<dbReference type="EMBL" id="SAXT01000005">
    <property type="protein sequence ID" value="TXJ12082.1"/>
    <property type="molecule type" value="Genomic_DNA"/>
</dbReference>
<dbReference type="Pfam" id="PF13539">
    <property type="entry name" value="Peptidase_M15_4"/>
    <property type="match status" value="1"/>
</dbReference>
<dbReference type="InterPro" id="IPR039561">
    <property type="entry name" value="Peptidase_M15C"/>
</dbReference>
<evidence type="ECO:0000313" key="4">
    <source>
        <dbReference type="Proteomes" id="UP000325116"/>
    </source>
</evidence>
<name>A0A5C8CK49_9SPIR</name>
<dbReference type="Gene3D" id="3.30.1380.10">
    <property type="match status" value="1"/>
</dbReference>
<feature type="transmembrane region" description="Helical" evidence="1">
    <location>
        <begin position="31"/>
        <end position="55"/>
    </location>
</feature>